<name>A0ABD2PJ41_9PLAT</name>
<evidence type="ECO:0000313" key="7">
    <source>
        <dbReference type="EMBL" id="KAL3307455.1"/>
    </source>
</evidence>
<dbReference type="EMBL" id="JBJKFK010007310">
    <property type="protein sequence ID" value="KAL3307455.1"/>
    <property type="molecule type" value="Genomic_DNA"/>
</dbReference>
<proteinExistence type="predicted"/>
<evidence type="ECO:0000256" key="5">
    <source>
        <dbReference type="SAM" id="Phobius"/>
    </source>
</evidence>
<organism evidence="7 8">
    <name type="scientific">Cichlidogyrus casuarinus</name>
    <dbReference type="NCBI Taxonomy" id="1844966"/>
    <lineage>
        <taxon>Eukaryota</taxon>
        <taxon>Metazoa</taxon>
        <taxon>Spiralia</taxon>
        <taxon>Lophotrochozoa</taxon>
        <taxon>Platyhelminthes</taxon>
        <taxon>Monogenea</taxon>
        <taxon>Monopisthocotylea</taxon>
        <taxon>Dactylogyridea</taxon>
        <taxon>Ancyrocephalidae</taxon>
        <taxon>Cichlidogyrus</taxon>
    </lineage>
</organism>
<dbReference type="InterPro" id="IPR011527">
    <property type="entry name" value="ABC1_TM_dom"/>
</dbReference>
<sequence length="126" mass="14094">MSWFDREENRAGVLTAILAADVPKIHNVSVTTISVVTESLVLIILMIALGFTYSWQITLLTLAFIPFMLLGAKTHRANLHGGRKRDDSDVKSAMIAHESLSNHATVTAYSLENHYQKLYDDTLKYS</sequence>
<comment type="subcellular location">
    <subcellularLocation>
        <location evidence="1">Membrane</location>
        <topology evidence="1">Multi-pass membrane protein</topology>
    </subcellularLocation>
</comment>
<protein>
    <recommendedName>
        <fullName evidence="6">ABC transmembrane type-1 domain-containing protein</fullName>
    </recommendedName>
</protein>
<dbReference type="PROSITE" id="PS50929">
    <property type="entry name" value="ABC_TM1F"/>
    <property type="match status" value="1"/>
</dbReference>
<dbReference type="Proteomes" id="UP001626550">
    <property type="component" value="Unassembled WGS sequence"/>
</dbReference>
<dbReference type="PANTHER" id="PTHR24221">
    <property type="entry name" value="ATP-BINDING CASSETTE SUB-FAMILY B"/>
    <property type="match status" value="1"/>
</dbReference>
<dbReference type="PANTHER" id="PTHR24221:SF503">
    <property type="entry name" value="MITOCHONDRIAL POTASSIUM CHANNEL ATP-BINDING SUBUNIT"/>
    <property type="match status" value="1"/>
</dbReference>
<dbReference type="AlphaFoldDB" id="A0ABD2PJ41"/>
<evidence type="ECO:0000256" key="2">
    <source>
        <dbReference type="ARBA" id="ARBA00022692"/>
    </source>
</evidence>
<reference evidence="7 8" key="1">
    <citation type="submission" date="2024-11" db="EMBL/GenBank/DDBJ databases">
        <title>Adaptive evolution of stress response genes in parasites aligns with host niche diversity.</title>
        <authorList>
            <person name="Hahn C."/>
            <person name="Resl P."/>
        </authorList>
    </citation>
    <scope>NUCLEOTIDE SEQUENCE [LARGE SCALE GENOMIC DNA]</scope>
    <source>
        <strain evidence="7">EGGRZ-B1_66</strain>
        <tissue evidence="7">Body</tissue>
    </source>
</reference>
<accession>A0ABD2PJ41</accession>
<evidence type="ECO:0000313" key="8">
    <source>
        <dbReference type="Proteomes" id="UP001626550"/>
    </source>
</evidence>
<evidence type="ECO:0000259" key="6">
    <source>
        <dbReference type="PROSITE" id="PS50929"/>
    </source>
</evidence>
<feature type="domain" description="ABC transmembrane type-1" evidence="6">
    <location>
        <begin position="1"/>
        <end position="126"/>
    </location>
</feature>
<dbReference type="Gene3D" id="1.20.1560.10">
    <property type="entry name" value="ABC transporter type 1, transmembrane domain"/>
    <property type="match status" value="1"/>
</dbReference>
<keyword evidence="3 5" id="KW-1133">Transmembrane helix</keyword>
<comment type="caution">
    <text evidence="7">The sequence shown here is derived from an EMBL/GenBank/DDBJ whole genome shotgun (WGS) entry which is preliminary data.</text>
</comment>
<dbReference type="InterPro" id="IPR039421">
    <property type="entry name" value="Type_1_exporter"/>
</dbReference>
<evidence type="ECO:0000256" key="3">
    <source>
        <dbReference type="ARBA" id="ARBA00022989"/>
    </source>
</evidence>
<keyword evidence="8" id="KW-1185">Reference proteome</keyword>
<keyword evidence="4 5" id="KW-0472">Membrane</keyword>
<dbReference type="GO" id="GO:0016020">
    <property type="term" value="C:membrane"/>
    <property type="evidence" value="ECO:0007669"/>
    <property type="project" value="UniProtKB-SubCell"/>
</dbReference>
<dbReference type="Pfam" id="PF00664">
    <property type="entry name" value="ABC_membrane"/>
    <property type="match status" value="1"/>
</dbReference>
<evidence type="ECO:0000256" key="4">
    <source>
        <dbReference type="ARBA" id="ARBA00023136"/>
    </source>
</evidence>
<keyword evidence="2 5" id="KW-0812">Transmembrane</keyword>
<gene>
    <name evidence="7" type="ORF">Ciccas_014028</name>
</gene>
<dbReference type="InterPro" id="IPR036640">
    <property type="entry name" value="ABC1_TM_sf"/>
</dbReference>
<feature type="transmembrane region" description="Helical" evidence="5">
    <location>
        <begin position="40"/>
        <end position="70"/>
    </location>
</feature>
<evidence type="ECO:0000256" key="1">
    <source>
        <dbReference type="ARBA" id="ARBA00004141"/>
    </source>
</evidence>
<dbReference type="SUPFAM" id="SSF90123">
    <property type="entry name" value="ABC transporter transmembrane region"/>
    <property type="match status" value="1"/>
</dbReference>